<dbReference type="RefSeq" id="WP_189770596.1">
    <property type="nucleotide sequence ID" value="NZ_BNCK01000004.1"/>
</dbReference>
<feature type="domain" description="YchJ-like middle NTF2-like" evidence="1">
    <location>
        <begin position="27"/>
        <end position="138"/>
    </location>
</feature>
<organism evidence="2 3">
    <name type="scientific">Thalassotalea marina</name>
    <dbReference type="NCBI Taxonomy" id="1673741"/>
    <lineage>
        <taxon>Bacteria</taxon>
        <taxon>Pseudomonadati</taxon>
        <taxon>Pseudomonadota</taxon>
        <taxon>Gammaproteobacteria</taxon>
        <taxon>Alteromonadales</taxon>
        <taxon>Colwelliaceae</taxon>
        <taxon>Thalassotalea</taxon>
    </lineage>
</organism>
<evidence type="ECO:0000313" key="2">
    <source>
        <dbReference type="EMBL" id="GHF93414.1"/>
    </source>
</evidence>
<dbReference type="SUPFAM" id="SSF54427">
    <property type="entry name" value="NTF2-like"/>
    <property type="match status" value="1"/>
</dbReference>
<keyword evidence="3" id="KW-1185">Reference proteome</keyword>
<dbReference type="Pfam" id="PF17775">
    <property type="entry name" value="YchJ_M-like"/>
    <property type="match status" value="1"/>
</dbReference>
<dbReference type="InterPro" id="IPR004027">
    <property type="entry name" value="SEC_C_motif"/>
</dbReference>
<evidence type="ECO:0000259" key="1">
    <source>
        <dbReference type="Pfam" id="PF17775"/>
    </source>
</evidence>
<dbReference type="Gene3D" id="3.10.450.50">
    <property type="match status" value="1"/>
</dbReference>
<comment type="caution">
    <text evidence="2">The sequence shown here is derived from an EMBL/GenBank/DDBJ whole genome shotgun (WGS) entry which is preliminary data.</text>
</comment>
<gene>
    <name evidence="2" type="primary">ychJ</name>
    <name evidence="2" type="ORF">GCM10017161_22210</name>
</gene>
<evidence type="ECO:0000313" key="3">
    <source>
        <dbReference type="Proteomes" id="UP000623842"/>
    </source>
</evidence>
<protein>
    <submittedName>
        <fullName evidence="2">UPF0225 protein YchJ</fullName>
    </submittedName>
</protein>
<sequence length="171" mass="19594">MLCICGSKIESKNCCSQFVSNDAIAQTPVALMRSRYFAFAHSATDYLVSSHAQSTRTSALAQELVDWCAVTHWAKLVVHSFDEQNLSDSLEKNCFTDTQEQLPTVCFSAYYFYQNEFYVMKELSRFIVEQGQWRYLDGESLEHINFGKIGLNKPCPCKSGNKFKRCCYKAR</sequence>
<proteinExistence type="predicted"/>
<dbReference type="Pfam" id="PF02810">
    <property type="entry name" value="SEC-C"/>
    <property type="match status" value="1"/>
</dbReference>
<dbReference type="PANTHER" id="PTHR33747">
    <property type="entry name" value="UPF0225 PROTEIN SCO1677"/>
    <property type="match status" value="1"/>
</dbReference>
<dbReference type="InterPro" id="IPR048469">
    <property type="entry name" value="YchJ-like_M"/>
</dbReference>
<dbReference type="SUPFAM" id="SSF103642">
    <property type="entry name" value="Sec-C motif"/>
    <property type="match status" value="1"/>
</dbReference>
<name>A0A919EK19_9GAMM</name>
<dbReference type="Proteomes" id="UP000623842">
    <property type="component" value="Unassembled WGS sequence"/>
</dbReference>
<dbReference type="InterPro" id="IPR032710">
    <property type="entry name" value="NTF2-like_dom_sf"/>
</dbReference>
<reference evidence="2" key="2">
    <citation type="submission" date="2020-09" db="EMBL/GenBank/DDBJ databases">
        <authorList>
            <person name="Sun Q."/>
            <person name="Kim S."/>
        </authorList>
    </citation>
    <scope>NUCLEOTIDE SEQUENCE</scope>
    <source>
        <strain evidence="2">KCTC 42731</strain>
    </source>
</reference>
<accession>A0A919EK19</accession>
<dbReference type="AlphaFoldDB" id="A0A919EK19"/>
<reference evidence="2" key="1">
    <citation type="journal article" date="2014" name="Int. J. Syst. Evol. Microbiol.">
        <title>Complete genome sequence of Corynebacterium casei LMG S-19264T (=DSM 44701T), isolated from a smear-ripened cheese.</title>
        <authorList>
            <consortium name="US DOE Joint Genome Institute (JGI-PGF)"/>
            <person name="Walter F."/>
            <person name="Albersmeier A."/>
            <person name="Kalinowski J."/>
            <person name="Ruckert C."/>
        </authorList>
    </citation>
    <scope>NUCLEOTIDE SEQUENCE</scope>
    <source>
        <strain evidence="2">KCTC 42731</strain>
    </source>
</reference>
<dbReference type="PANTHER" id="PTHR33747:SF1">
    <property type="entry name" value="ADENYLATE CYCLASE-ASSOCIATED CAP C-TERMINAL DOMAIN-CONTAINING PROTEIN"/>
    <property type="match status" value="1"/>
</dbReference>
<dbReference type="EMBL" id="BNCK01000004">
    <property type="protein sequence ID" value="GHF93414.1"/>
    <property type="molecule type" value="Genomic_DNA"/>
</dbReference>